<feature type="domain" description="Rhodopsin" evidence="9">
    <location>
        <begin position="123"/>
        <end position="362"/>
    </location>
</feature>
<dbReference type="InterPro" id="IPR052337">
    <property type="entry name" value="SAT4-like"/>
</dbReference>
<evidence type="ECO:0000256" key="1">
    <source>
        <dbReference type="ARBA" id="ARBA00004141"/>
    </source>
</evidence>
<protein>
    <recommendedName>
        <fullName evidence="9">Rhodopsin domain-containing protein</fullName>
    </recommendedName>
</protein>
<evidence type="ECO:0000256" key="6">
    <source>
        <dbReference type="SAM" id="MobiDB-lite"/>
    </source>
</evidence>
<comment type="subcellular location">
    <subcellularLocation>
        <location evidence="1">Membrane</location>
        <topology evidence="1">Multi-pass membrane protein</topology>
    </subcellularLocation>
</comment>
<comment type="similarity">
    <text evidence="5">Belongs to the SAT4 family.</text>
</comment>
<keyword evidence="11" id="KW-1185">Reference proteome</keyword>
<feature type="compositionally biased region" description="Low complexity" evidence="6">
    <location>
        <begin position="570"/>
        <end position="624"/>
    </location>
</feature>
<feature type="region of interest" description="Disordered" evidence="6">
    <location>
        <begin position="457"/>
        <end position="488"/>
    </location>
</feature>
<evidence type="ECO:0000256" key="4">
    <source>
        <dbReference type="ARBA" id="ARBA00023136"/>
    </source>
</evidence>
<feature type="compositionally biased region" description="Low complexity" evidence="6">
    <location>
        <begin position="694"/>
        <end position="708"/>
    </location>
</feature>
<keyword evidence="8" id="KW-0732">Signal</keyword>
<feature type="transmembrane region" description="Helical" evidence="7">
    <location>
        <begin position="295"/>
        <end position="320"/>
    </location>
</feature>
<name>A0A6A6F2A5_9PEZI</name>
<dbReference type="Pfam" id="PF20684">
    <property type="entry name" value="Fung_rhodopsin"/>
    <property type="match status" value="1"/>
</dbReference>
<evidence type="ECO:0000259" key="9">
    <source>
        <dbReference type="Pfam" id="PF20684"/>
    </source>
</evidence>
<evidence type="ECO:0000256" key="5">
    <source>
        <dbReference type="ARBA" id="ARBA00038359"/>
    </source>
</evidence>
<feature type="compositionally biased region" description="Polar residues" evidence="6">
    <location>
        <begin position="713"/>
        <end position="724"/>
    </location>
</feature>
<evidence type="ECO:0000256" key="7">
    <source>
        <dbReference type="SAM" id="Phobius"/>
    </source>
</evidence>
<evidence type="ECO:0000313" key="10">
    <source>
        <dbReference type="EMBL" id="KAF2207583.1"/>
    </source>
</evidence>
<dbReference type="EMBL" id="ML992702">
    <property type="protein sequence ID" value="KAF2207583.1"/>
    <property type="molecule type" value="Genomic_DNA"/>
</dbReference>
<feature type="transmembrane region" description="Helical" evidence="7">
    <location>
        <begin position="264"/>
        <end position="283"/>
    </location>
</feature>
<feature type="signal peptide" evidence="8">
    <location>
        <begin position="1"/>
        <end position="24"/>
    </location>
</feature>
<evidence type="ECO:0000313" key="11">
    <source>
        <dbReference type="Proteomes" id="UP000799539"/>
    </source>
</evidence>
<feature type="compositionally biased region" description="Polar residues" evidence="6">
    <location>
        <begin position="457"/>
        <end position="476"/>
    </location>
</feature>
<reference evidence="10" key="1">
    <citation type="journal article" date="2020" name="Stud. Mycol.">
        <title>101 Dothideomycetes genomes: a test case for predicting lifestyles and emergence of pathogens.</title>
        <authorList>
            <person name="Haridas S."/>
            <person name="Albert R."/>
            <person name="Binder M."/>
            <person name="Bloem J."/>
            <person name="Labutti K."/>
            <person name="Salamov A."/>
            <person name="Andreopoulos B."/>
            <person name="Baker S."/>
            <person name="Barry K."/>
            <person name="Bills G."/>
            <person name="Bluhm B."/>
            <person name="Cannon C."/>
            <person name="Castanera R."/>
            <person name="Culley D."/>
            <person name="Daum C."/>
            <person name="Ezra D."/>
            <person name="Gonzalez J."/>
            <person name="Henrissat B."/>
            <person name="Kuo A."/>
            <person name="Liang C."/>
            <person name="Lipzen A."/>
            <person name="Lutzoni F."/>
            <person name="Magnuson J."/>
            <person name="Mondo S."/>
            <person name="Nolan M."/>
            <person name="Ohm R."/>
            <person name="Pangilinan J."/>
            <person name="Park H.-J."/>
            <person name="Ramirez L."/>
            <person name="Alfaro M."/>
            <person name="Sun H."/>
            <person name="Tritt A."/>
            <person name="Yoshinaga Y."/>
            <person name="Zwiers L.-H."/>
            <person name="Turgeon B."/>
            <person name="Goodwin S."/>
            <person name="Spatafora J."/>
            <person name="Crous P."/>
            <person name="Grigoriev I."/>
        </authorList>
    </citation>
    <scope>NUCLEOTIDE SEQUENCE</scope>
    <source>
        <strain evidence="10">SCOH1-5</strain>
    </source>
</reference>
<proteinExistence type="inferred from homology"/>
<gene>
    <name evidence="10" type="ORF">CERZMDRAFT_119012</name>
</gene>
<dbReference type="PANTHER" id="PTHR33048:SF160">
    <property type="entry name" value="SAT4 FAMILY MEMBRANE PROTEIN"/>
    <property type="match status" value="1"/>
</dbReference>
<feature type="compositionally biased region" description="Basic and acidic residues" evidence="6">
    <location>
        <begin position="729"/>
        <end position="741"/>
    </location>
</feature>
<keyword evidence="2 7" id="KW-0812">Transmembrane</keyword>
<dbReference type="InterPro" id="IPR049326">
    <property type="entry name" value="Rhodopsin_dom_fungi"/>
</dbReference>
<feature type="transmembrane region" description="Helical" evidence="7">
    <location>
        <begin position="139"/>
        <end position="159"/>
    </location>
</feature>
<feature type="region of interest" description="Disordered" evidence="6">
    <location>
        <begin position="659"/>
        <end position="741"/>
    </location>
</feature>
<feature type="transmembrane region" description="Helical" evidence="7">
    <location>
        <begin position="217"/>
        <end position="244"/>
    </location>
</feature>
<dbReference type="OrthoDB" id="3529975at2759"/>
<evidence type="ECO:0000256" key="3">
    <source>
        <dbReference type="ARBA" id="ARBA00022989"/>
    </source>
</evidence>
<organism evidence="10 11">
    <name type="scientific">Cercospora zeae-maydis SCOH1-5</name>
    <dbReference type="NCBI Taxonomy" id="717836"/>
    <lineage>
        <taxon>Eukaryota</taxon>
        <taxon>Fungi</taxon>
        <taxon>Dikarya</taxon>
        <taxon>Ascomycota</taxon>
        <taxon>Pezizomycotina</taxon>
        <taxon>Dothideomycetes</taxon>
        <taxon>Dothideomycetidae</taxon>
        <taxon>Mycosphaerellales</taxon>
        <taxon>Mycosphaerellaceae</taxon>
        <taxon>Cercospora</taxon>
    </lineage>
</organism>
<feature type="chain" id="PRO_5025391885" description="Rhodopsin domain-containing protein" evidence="8">
    <location>
        <begin position="25"/>
        <end position="774"/>
    </location>
</feature>
<dbReference type="AlphaFoldDB" id="A0A6A6F2A5"/>
<dbReference type="GO" id="GO:0016020">
    <property type="term" value="C:membrane"/>
    <property type="evidence" value="ECO:0007669"/>
    <property type="project" value="UniProtKB-SubCell"/>
</dbReference>
<feature type="region of interest" description="Disordered" evidence="6">
    <location>
        <begin position="527"/>
        <end position="638"/>
    </location>
</feature>
<keyword evidence="4 7" id="KW-0472">Membrane</keyword>
<feature type="compositionally biased region" description="Basic and acidic residues" evidence="6">
    <location>
        <begin position="477"/>
        <end position="487"/>
    </location>
</feature>
<dbReference type="Proteomes" id="UP000799539">
    <property type="component" value="Unassembled WGS sequence"/>
</dbReference>
<evidence type="ECO:0000256" key="2">
    <source>
        <dbReference type="ARBA" id="ARBA00022692"/>
    </source>
</evidence>
<dbReference type="PANTHER" id="PTHR33048">
    <property type="entry name" value="PTH11-LIKE INTEGRAL MEMBRANE PROTEIN (AFU_ORTHOLOGUE AFUA_5G11245)"/>
    <property type="match status" value="1"/>
</dbReference>
<feature type="transmembrane region" description="Helical" evidence="7">
    <location>
        <begin position="108"/>
        <end position="127"/>
    </location>
</feature>
<sequence length="774" mass="83237">MRFQDGLSVLLVWAVALIGAQVAAQTVVDDTAVSGLSTCVLQCTSTVFTTYDCQLSQPCFCENMQVQDAMMDCLQVNDCSFSDQLASTRFRASRCDTPTRDRSQLLSVVAYVLFALATLFTLARLASRIVGAGLGWDDFVAVTSYAPLVGFFVAGYFTLQNGMGKEIWTLRLGDIVDFNKWFYIASVLYVLVVFGTKISLVLFYLRTWPTAGGPRMIWWISLGLLVAALISFEVSVIAQCRPIASQWDSLQNANLQSQCVERSVLLWALAGVDIGFNVLVLLVPIRSLIRMKTTLWTTAGILFIYLVGLAVTAISIVRIFHVRDFTSTFNTTYSYSFFGLYSGIEVYLSQICCCAPGMAGLATRLSASSFSSLGSKKSSRDSIRISAPLQTAERHDFATINAPREAPDLEKAKYSGESNYILDDEDGAPPPVIKRSSHNSQALHNRSSFEPIIEGVSNSQSQRPMTYRSSATTATRNYRDSGTDARTPDILYQDHQNQLRLEIHDPPDAPIKARLQYVDKASGVHDLELQGRPRSHSQSRSRGAFLTRPSTAILANSAPIRPHTAPSPGSEEFTTTTEATSPSSYNSTSTTSSRSISYIDSPATTTAPPHPSATFSSASKPPGSSGSGSGTGPGTLSPRLSALLQQSHDLLRRQQSTSLNAMGPTNPVPALLAPAPANRPQSSSSAATAEAPRPASSFTTSTGTFAPTIASAAATQNNDTSATRPGNGIKEESRTVSEESEAAKLADLVNAHKILTEEGGMVGSDGGITIGIHR</sequence>
<feature type="transmembrane region" description="Helical" evidence="7">
    <location>
        <begin position="181"/>
        <end position="205"/>
    </location>
</feature>
<keyword evidence="3 7" id="KW-1133">Transmembrane helix</keyword>
<evidence type="ECO:0000256" key="8">
    <source>
        <dbReference type="SAM" id="SignalP"/>
    </source>
</evidence>
<accession>A0A6A6F2A5</accession>